<feature type="compositionally biased region" description="Low complexity" evidence="8">
    <location>
        <begin position="247"/>
        <end position="258"/>
    </location>
</feature>
<organism evidence="9 10">
    <name type="scientific">Elysia chlorotica</name>
    <name type="common">Eastern emerald elysia</name>
    <name type="synonym">Sea slug</name>
    <dbReference type="NCBI Taxonomy" id="188477"/>
    <lineage>
        <taxon>Eukaryota</taxon>
        <taxon>Metazoa</taxon>
        <taxon>Spiralia</taxon>
        <taxon>Lophotrochozoa</taxon>
        <taxon>Mollusca</taxon>
        <taxon>Gastropoda</taxon>
        <taxon>Heterobranchia</taxon>
        <taxon>Euthyneura</taxon>
        <taxon>Panpulmonata</taxon>
        <taxon>Sacoglossa</taxon>
        <taxon>Placobranchoidea</taxon>
        <taxon>Plakobranchidae</taxon>
        <taxon>Elysia</taxon>
    </lineage>
</organism>
<keyword evidence="10" id="KW-1185">Reference proteome</keyword>
<dbReference type="Pfam" id="PF04511">
    <property type="entry name" value="DER1"/>
    <property type="match status" value="1"/>
</dbReference>
<proteinExistence type="inferred from homology"/>
<dbReference type="AlphaFoldDB" id="A0A3S1BC59"/>
<evidence type="ECO:0000256" key="4">
    <source>
        <dbReference type="ARBA" id="ARBA00022824"/>
    </source>
</evidence>
<evidence type="ECO:0000256" key="3">
    <source>
        <dbReference type="ARBA" id="ARBA00022692"/>
    </source>
</evidence>
<reference evidence="9 10" key="1">
    <citation type="submission" date="2019-01" db="EMBL/GenBank/DDBJ databases">
        <title>A draft genome assembly of the solar-powered sea slug Elysia chlorotica.</title>
        <authorList>
            <person name="Cai H."/>
            <person name="Li Q."/>
            <person name="Fang X."/>
            <person name="Li J."/>
            <person name="Curtis N.E."/>
            <person name="Altenburger A."/>
            <person name="Shibata T."/>
            <person name="Feng M."/>
            <person name="Maeda T."/>
            <person name="Schwartz J.A."/>
            <person name="Shigenobu S."/>
            <person name="Lundholm N."/>
            <person name="Nishiyama T."/>
            <person name="Yang H."/>
            <person name="Hasebe M."/>
            <person name="Li S."/>
            <person name="Pierce S.K."/>
            <person name="Wang J."/>
        </authorList>
    </citation>
    <scope>NUCLEOTIDE SEQUENCE [LARGE SCALE GENOMIC DNA]</scope>
    <source>
        <strain evidence="9">EC2010</strain>
        <tissue evidence="9">Whole organism of an adult</tissue>
    </source>
</reference>
<comment type="similarity">
    <text evidence="2 7">Belongs to the derlin family.</text>
</comment>
<dbReference type="EMBL" id="RQTK01000411">
    <property type="protein sequence ID" value="RUS80103.1"/>
    <property type="molecule type" value="Genomic_DNA"/>
</dbReference>
<keyword evidence="5 7" id="KW-1133">Transmembrane helix</keyword>
<gene>
    <name evidence="9" type="ORF">EGW08_012149</name>
</gene>
<evidence type="ECO:0000256" key="6">
    <source>
        <dbReference type="ARBA" id="ARBA00023136"/>
    </source>
</evidence>
<comment type="function">
    <text evidence="7">May be involved in the degradation of misfolded endoplasmic reticulum (ER) luminal proteins.</text>
</comment>
<comment type="subcellular location">
    <subcellularLocation>
        <location evidence="1 7">Endoplasmic reticulum membrane</location>
        <topology evidence="1 7">Multi-pass membrane protein</topology>
    </subcellularLocation>
</comment>
<name>A0A3S1BC59_ELYCH</name>
<feature type="transmembrane region" description="Helical" evidence="7">
    <location>
        <begin position="156"/>
        <end position="186"/>
    </location>
</feature>
<feature type="compositionally biased region" description="Gly residues" evidence="8">
    <location>
        <begin position="236"/>
        <end position="246"/>
    </location>
</feature>
<evidence type="ECO:0000256" key="7">
    <source>
        <dbReference type="RuleBase" id="RU363059"/>
    </source>
</evidence>
<evidence type="ECO:0000256" key="5">
    <source>
        <dbReference type="ARBA" id="ARBA00022989"/>
    </source>
</evidence>
<keyword evidence="6 7" id="KW-0472">Membrane</keyword>
<feature type="transmembrane region" description="Helical" evidence="7">
    <location>
        <begin position="102"/>
        <end position="135"/>
    </location>
</feature>
<dbReference type="GO" id="GO:0006950">
    <property type="term" value="P:response to stress"/>
    <property type="evidence" value="ECO:0007669"/>
    <property type="project" value="UniProtKB-ARBA"/>
</dbReference>
<evidence type="ECO:0000256" key="8">
    <source>
        <dbReference type="SAM" id="MobiDB-lite"/>
    </source>
</evidence>
<keyword evidence="3 7" id="KW-0812">Transmembrane</keyword>
<protein>
    <recommendedName>
        <fullName evidence="7">Derlin</fullName>
    </recommendedName>
</protein>
<comment type="caution">
    <text evidence="9">The sequence shown here is derived from an EMBL/GenBank/DDBJ whole genome shotgun (WGS) entry which is preliminary data.</text>
</comment>
<keyword evidence="4 7" id="KW-0256">Endoplasmic reticulum</keyword>
<dbReference type="InterPro" id="IPR007599">
    <property type="entry name" value="DER1"/>
</dbReference>
<dbReference type="SUPFAM" id="SSF144091">
    <property type="entry name" value="Rhomboid-like"/>
    <property type="match status" value="1"/>
</dbReference>
<evidence type="ECO:0000256" key="1">
    <source>
        <dbReference type="ARBA" id="ARBA00004477"/>
    </source>
</evidence>
<dbReference type="Proteomes" id="UP000271974">
    <property type="component" value="Unassembled WGS sequence"/>
</dbReference>
<dbReference type="InterPro" id="IPR035952">
    <property type="entry name" value="Rhomboid-like_sf"/>
</dbReference>
<dbReference type="STRING" id="188477.A0A3S1BC59"/>
<feature type="transmembrane region" description="Helical" evidence="7">
    <location>
        <begin position="29"/>
        <end position="50"/>
    </location>
</feature>
<accession>A0A3S1BC59</accession>
<dbReference type="OrthoDB" id="19102at2759"/>
<sequence>MASNDIGDWYRGIPQITKYWFTGSVIVPLIGRIGILSPQFFLLDFASVFYRFQIWRPITAALFYPISGPKGFHYLMNLYFLYSYSTRLETETFAGSPADYAFMMLFIWLCLVIIGFALNLLILMDPLVLSVLYVWCQLNKDVVVTFWFGTRFKAMYLPWVLFAFNLIIGSGGMMELFGILVGHLYFFLMFKYPQDFGGAQILTVPNILYRFFPKTRPGMGGFGQAPASRARPGDDNNGGGGGGGGWRHNWGRGQQLGN</sequence>
<evidence type="ECO:0000256" key="2">
    <source>
        <dbReference type="ARBA" id="ARBA00008917"/>
    </source>
</evidence>
<evidence type="ECO:0000313" key="9">
    <source>
        <dbReference type="EMBL" id="RUS80103.1"/>
    </source>
</evidence>
<dbReference type="GO" id="GO:0005789">
    <property type="term" value="C:endoplasmic reticulum membrane"/>
    <property type="evidence" value="ECO:0007669"/>
    <property type="project" value="UniProtKB-SubCell"/>
</dbReference>
<comment type="caution">
    <text evidence="7">Lacks conserved residue(s) required for the propagation of feature annotation.</text>
</comment>
<evidence type="ECO:0000313" key="10">
    <source>
        <dbReference type="Proteomes" id="UP000271974"/>
    </source>
</evidence>
<dbReference type="PANTHER" id="PTHR11009">
    <property type="entry name" value="DER1-LIKE PROTEIN, DERLIN"/>
    <property type="match status" value="1"/>
</dbReference>
<feature type="region of interest" description="Disordered" evidence="8">
    <location>
        <begin position="222"/>
        <end position="258"/>
    </location>
</feature>